<gene>
    <name evidence="2" type="ORF">C7378_2464</name>
</gene>
<keyword evidence="1" id="KW-0732">Signal</keyword>
<dbReference type="Proteomes" id="UP000295210">
    <property type="component" value="Unassembled WGS sequence"/>
</dbReference>
<proteinExistence type="predicted"/>
<evidence type="ECO:0000313" key="2">
    <source>
        <dbReference type="EMBL" id="TCK72870.1"/>
    </source>
</evidence>
<dbReference type="InterPro" id="IPR036709">
    <property type="entry name" value="Autotransporte_beta_dom_sf"/>
</dbReference>
<comment type="caution">
    <text evidence="2">The sequence shown here is derived from an EMBL/GenBank/DDBJ whole genome shotgun (WGS) entry which is preliminary data.</text>
</comment>
<evidence type="ECO:0000256" key="1">
    <source>
        <dbReference type="SAM" id="SignalP"/>
    </source>
</evidence>
<dbReference type="OrthoDB" id="9778934at2"/>
<name>A0A4R1L705_9BACT</name>
<dbReference type="GO" id="GO:0006878">
    <property type="term" value="P:intracellular copper ion homeostasis"/>
    <property type="evidence" value="ECO:0007669"/>
    <property type="project" value="InterPro"/>
</dbReference>
<keyword evidence="3" id="KW-1185">Reference proteome</keyword>
<dbReference type="AlphaFoldDB" id="A0A4R1L705"/>
<dbReference type="SUPFAM" id="SSF103515">
    <property type="entry name" value="Autotransporter"/>
    <property type="match status" value="1"/>
</dbReference>
<evidence type="ECO:0000313" key="3">
    <source>
        <dbReference type="Proteomes" id="UP000295210"/>
    </source>
</evidence>
<organism evidence="2 3">
    <name type="scientific">Acidipila rosea</name>
    <dbReference type="NCBI Taxonomy" id="768535"/>
    <lineage>
        <taxon>Bacteria</taxon>
        <taxon>Pseudomonadati</taxon>
        <taxon>Acidobacteriota</taxon>
        <taxon>Terriglobia</taxon>
        <taxon>Terriglobales</taxon>
        <taxon>Acidobacteriaceae</taxon>
        <taxon>Acidipila</taxon>
    </lineage>
</organism>
<feature type="chain" id="PRO_5020996909" evidence="1">
    <location>
        <begin position="39"/>
        <end position="273"/>
    </location>
</feature>
<dbReference type="GO" id="GO:0005507">
    <property type="term" value="F:copper ion binding"/>
    <property type="evidence" value="ECO:0007669"/>
    <property type="project" value="InterPro"/>
</dbReference>
<protein>
    <submittedName>
        <fullName evidence="2">Copper resistance protein B</fullName>
    </submittedName>
</protein>
<dbReference type="PROSITE" id="PS51257">
    <property type="entry name" value="PROKAR_LIPOPROTEIN"/>
    <property type="match status" value="1"/>
</dbReference>
<dbReference type="EMBL" id="SMGK01000003">
    <property type="protein sequence ID" value="TCK72870.1"/>
    <property type="molecule type" value="Genomic_DNA"/>
</dbReference>
<feature type="signal peptide" evidence="1">
    <location>
        <begin position="1"/>
        <end position="38"/>
    </location>
</feature>
<accession>A0A4R1L705</accession>
<dbReference type="Pfam" id="PF05275">
    <property type="entry name" value="CopB"/>
    <property type="match status" value="1"/>
</dbReference>
<reference evidence="2 3" key="1">
    <citation type="submission" date="2019-03" db="EMBL/GenBank/DDBJ databases">
        <title>Genomic Encyclopedia of Type Strains, Phase IV (KMG-IV): sequencing the most valuable type-strain genomes for metagenomic binning, comparative biology and taxonomic classification.</title>
        <authorList>
            <person name="Goeker M."/>
        </authorList>
    </citation>
    <scope>NUCLEOTIDE SEQUENCE [LARGE SCALE GENOMIC DNA]</scope>
    <source>
        <strain evidence="2 3">DSM 103428</strain>
    </source>
</reference>
<dbReference type="RefSeq" id="WP_131996860.1">
    <property type="nucleotide sequence ID" value="NZ_SMGK01000003.1"/>
</dbReference>
<dbReference type="InterPro" id="IPR007939">
    <property type="entry name" value="Cu-R_B_prcur"/>
</dbReference>
<sequence length="273" mass="30340">MSIQIKVKYCTLQAKYFLLTCTIAIAGLLSCCIQAANAQTPTPQTSGKAAATIPAMEPPVMDSHIFSHILLDQFEGRTNGSDHELRWDGEAWIGTDMNRLRLKSEGISNNSTVSDGDHEALYERPIPHTRYFDAQVGVRADLDSGPSRTWAAIGIEGLAPYYFEFAPTLYIRDGGHVAGRITGSYDLLLTQRWIVQPQAELNFYSKDDPSRGLGSGLSELDTGIRLRYEISRKFAPYIGFAYNGKYGGTATYSRQAGETTSEPRFIFGLRLWY</sequence>
<dbReference type="GO" id="GO:0009279">
    <property type="term" value="C:cell outer membrane"/>
    <property type="evidence" value="ECO:0007669"/>
    <property type="project" value="InterPro"/>
</dbReference>